<keyword evidence="1" id="KW-0143">Chaperone</keyword>
<evidence type="ECO:0000256" key="2">
    <source>
        <dbReference type="SAM" id="MobiDB-lite"/>
    </source>
</evidence>
<dbReference type="PANTHER" id="PTHR43096">
    <property type="entry name" value="DNAJ HOMOLOG 1, MITOCHONDRIAL-RELATED"/>
    <property type="match status" value="1"/>
</dbReference>
<dbReference type="RefSeq" id="WP_135795781.1">
    <property type="nucleotide sequence ID" value="NZ_CP032096.1"/>
</dbReference>
<dbReference type="GO" id="GO:0005737">
    <property type="term" value="C:cytoplasm"/>
    <property type="evidence" value="ECO:0007669"/>
    <property type="project" value="TreeGrafter"/>
</dbReference>
<dbReference type="SUPFAM" id="SSF46565">
    <property type="entry name" value="Chaperone J-domain"/>
    <property type="match status" value="1"/>
</dbReference>
<dbReference type="GO" id="GO:0003677">
    <property type="term" value="F:DNA binding"/>
    <property type="evidence" value="ECO:0007669"/>
    <property type="project" value="UniProtKB-KW"/>
</dbReference>
<organism evidence="4 5">
    <name type="scientific">Hydrogenovibrio crunogenus</name>
    <dbReference type="NCBI Taxonomy" id="39765"/>
    <lineage>
        <taxon>Bacteria</taxon>
        <taxon>Pseudomonadati</taxon>
        <taxon>Pseudomonadota</taxon>
        <taxon>Gammaproteobacteria</taxon>
        <taxon>Thiotrichales</taxon>
        <taxon>Piscirickettsiaceae</taxon>
        <taxon>Hydrogenovibrio</taxon>
    </lineage>
</organism>
<evidence type="ECO:0000313" key="5">
    <source>
        <dbReference type="Proteomes" id="UP000296201"/>
    </source>
</evidence>
<dbReference type="InterPro" id="IPR036869">
    <property type="entry name" value="J_dom_sf"/>
</dbReference>
<dbReference type="GO" id="GO:0051082">
    <property type="term" value="F:unfolded protein binding"/>
    <property type="evidence" value="ECO:0007669"/>
    <property type="project" value="InterPro"/>
</dbReference>
<proteinExistence type="predicted"/>
<dbReference type="SUPFAM" id="SSF49493">
    <property type="entry name" value="HSP40/DnaJ peptide-binding domain"/>
    <property type="match status" value="2"/>
</dbReference>
<evidence type="ECO:0000259" key="3">
    <source>
        <dbReference type="PROSITE" id="PS50076"/>
    </source>
</evidence>
<dbReference type="InterPro" id="IPR008971">
    <property type="entry name" value="HSP40/DnaJ_pept-bd"/>
</dbReference>
<dbReference type="PRINTS" id="PR00625">
    <property type="entry name" value="JDOMAIN"/>
</dbReference>
<dbReference type="Proteomes" id="UP000296201">
    <property type="component" value="Chromosome"/>
</dbReference>
<sequence>MLNTRYDISKDYFALLGVHHQACDKTIKQAYRKMARRYHPDVSKIHNATEKFQEISEAYEVLTKFKEAYWREFCRMNRQQSRPRYQSNSFRQRTASQPGSQKNKNDYQWRKQRPIRGKDRVITYPLTLRYAIRLLKIGYFYIPGLKVKMKFTRDAFLNKTFRLKGKGYHGLFGGEPGDYLVKFQLKLDSLKWELKGCDIYGTIQVPSTLLVPGMQLDLESPAGSASVTVPKNYSPNDYILVRNMGLPGDEINLPGHLYAKLIAA</sequence>
<dbReference type="CDD" id="cd06257">
    <property type="entry name" value="DnaJ"/>
    <property type="match status" value="1"/>
</dbReference>
<dbReference type="SMART" id="SM00271">
    <property type="entry name" value="DnaJ"/>
    <property type="match status" value="1"/>
</dbReference>
<feature type="compositionally biased region" description="Polar residues" evidence="2">
    <location>
        <begin position="81"/>
        <end position="102"/>
    </location>
</feature>
<feature type="region of interest" description="Disordered" evidence="2">
    <location>
        <begin position="81"/>
        <end position="110"/>
    </location>
</feature>
<evidence type="ECO:0000256" key="1">
    <source>
        <dbReference type="ARBA" id="ARBA00023186"/>
    </source>
</evidence>
<dbReference type="PANTHER" id="PTHR43096:SF52">
    <property type="entry name" value="DNAJ HOMOLOG 1, MITOCHONDRIAL-RELATED"/>
    <property type="match status" value="1"/>
</dbReference>
<dbReference type="InterPro" id="IPR002939">
    <property type="entry name" value="DnaJ_C"/>
</dbReference>
<protein>
    <submittedName>
        <fullName evidence="4">Curved DNA-binding protein</fullName>
    </submittedName>
</protein>
<name>A0A4V1C8U6_9GAMM</name>
<feature type="domain" description="J" evidence="3">
    <location>
        <begin position="11"/>
        <end position="89"/>
    </location>
</feature>
<dbReference type="InterPro" id="IPR001623">
    <property type="entry name" value="DnaJ_domain"/>
</dbReference>
<keyword evidence="5" id="KW-1185">Reference proteome</keyword>
<dbReference type="OrthoDB" id="9779889at2"/>
<reference evidence="4 5" key="1">
    <citation type="submission" date="2018-08" db="EMBL/GenBank/DDBJ databases">
        <title>Horizontal acquisition of hydrogen conversion ability and other habitat adaptations in Hydrogenovibrio crunogenus strains.</title>
        <authorList>
            <person name="Gonnella G."/>
            <person name="Adam N."/>
            <person name="Perner M."/>
        </authorList>
    </citation>
    <scope>NUCLEOTIDE SEQUENCE [LARGE SCALE GENOMIC DNA]</scope>
    <source>
        <strain evidence="4 5">SP-41</strain>
    </source>
</reference>
<dbReference type="Pfam" id="PF00226">
    <property type="entry name" value="DnaJ"/>
    <property type="match status" value="1"/>
</dbReference>
<dbReference type="PROSITE" id="PS50076">
    <property type="entry name" value="DNAJ_2"/>
    <property type="match status" value="1"/>
</dbReference>
<dbReference type="EMBL" id="CP032096">
    <property type="protein sequence ID" value="QBZ83134.1"/>
    <property type="molecule type" value="Genomic_DNA"/>
</dbReference>
<dbReference type="AlphaFoldDB" id="A0A4V1C8U6"/>
<dbReference type="GO" id="GO:0042026">
    <property type="term" value="P:protein refolding"/>
    <property type="evidence" value="ECO:0007669"/>
    <property type="project" value="TreeGrafter"/>
</dbReference>
<gene>
    <name evidence="4" type="primary">cbpA_1</name>
    <name evidence="4" type="ORF">GHNINEIG_01175</name>
</gene>
<keyword evidence="4" id="KW-0238">DNA-binding</keyword>
<dbReference type="Gene3D" id="1.10.287.110">
    <property type="entry name" value="DnaJ domain"/>
    <property type="match status" value="1"/>
</dbReference>
<evidence type="ECO:0000313" key="4">
    <source>
        <dbReference type="EMBL" id="QBZ83134.1"/>
    </source>
</evidence>
<accession>A0A4V1C8U6</accession>
<dbReference type="Pfam" id="PF01556">
    <property type="entry name" value="DnaJ_C"/>
    <property type="match status" value="1"/>
</dbReference>